<evidence type="ECO:0000256" key="3">
    <source>
        <dbReference type="ARBA" id="ARBA00022448"/>
    </source>
</evidence>
<keyword evidence="7 8" id="KW-0472">Membrane</keyword>
<feature type="transmembrane region" description="Helical" evidence="8">
    <location>
        <begin position="127"/>
        <end position="152"/>
    </location>
</feature>
<gene>
    <name evidence="9" type="primary">feuC_3</name>
    <name evidence="9" type="ORF">PAECIP111892_02423</name>
</gene>
<evidence type="ECO:0000313" key="10">
    <source>
        <dbReference type="Proteomes" id="UP000838324"/>
    </source>
</evidence>
<feature type="transmembrane region" description="Helical" evidence="8">
    <location>
        <begin position="100"/>
        <end position="121"/>
    </location>
</feature>
<feature type="transmembrane region" description="Helical" evidence="8">
    <location>
        <begin position="164"/>
        <end position="184"/>
    </location>
</feature>
<protein>
    <submittedName>
        <fullName evidence="9">Iron-uptake system permease protein FeuC</fullName>
    </submittedName>
</protein>
<dbReference type="RefSeq" id="WP_236333330.1">
    <property type="nucleotide sequence ID" value="NZ_CAKMMG010000002.1"/>
</dbReference>
<dbReference type="PANTHER" id="PTHR30472">
    <property type="entry name" value="FERRIC ENTEROBACTIN TRANSPORT SYSTEM PERMEASE PROTEIN"/>
    <property type="match status" value="1"/>
</dbReference>
<proteinExistence type="inferred from homology"/>
<evidence type="ECO:0000256" key="7">
    <source>
        <dbReference type="ARBA" id="ARBA00023136"/>
    </source>
</evidence>
<dbReference type="PANTHER" id="PTHR30472:SF23">
    <property type="entry name" value="IRON-UPTAKE SYSTEM PERMEASE PROTEIN FEUC"/>
    <property type="match status" value="1"/>
</dbReference>
<keyword evidence="5 8" id="KW-0812">Transmembrane</keyword>
<comment type="caution">
    <text evidence="9">The sequence shown here is derived from an EMBL/GenBank/DDBJ whole genome shotgun (WGS) entry which is preliminary data.</text>
</comment>
<evidence type="ECO:0000256" key="5">
    <source>
        <dbReference type="ARBA" id="ARBA00022692"/>
    </source>
</evidence>
<dbReference type="InterPro" id="IPR000522">
    <property type="entry name" value="ABC_transptr_permease_BtuC"/>
</dbReference>
<dbReference type="EMBL" id="CAKMMG010000002">
    <property type="protein sequence ID" value="CAH1204352.1"/>
    <property type="molecule type" value="Genomic_DNA"/>
</dbReference>
<evidence type="ECO:0000313" key="9">
    <source>
        <dbReference type="EMBL" id="CAH1204352.1"/>
    </source>
</evidence>
<feature type="transmembrane region" description="Helical" evidence="8">
    <location>
        <begin position="325"/>
        <end position="342"/>
    </location>
</feature>
<comment type="similarity">
    <text evidence="2">Belongs to the binding-protein-dependent transport system permease family. FecCD subfamily.</text>
</comment>
<evidence type="ECO:0000256" key="1">
    <source>
        <dbReference type="ARBA" id="ARBA00004651"/>
    </source>
</evidence>
<evidence type="ECO:0000256" key="8">
    <source>
        <dbReference type="SAM" id="Phobius"/>
    </source>
</evidence>
<accession>A0ABN8GGY5</accession>
<evidence type="ECO:0000256" key="4">
    <source>
        <dbReference type="ARBA" id="ARBA00022475"/>
    </source>
</evidence>
<dbReference type="InterPro" id="IPR037294">
    <property type="entry name" value="ABC_BtuC-like"/>
</dbReference>
<keyword evidence="3" id="KW-0813">Transport</keyword>
<sequence>MSKLSLSPKPKQRTFWTLFLLFCLLSLAGIYVSLTNGTFDLSPKDVLRTLLRIHPVEDYDLVIFDFRLPRIVLGALVGFGLGIAGAVLQGISRNSLADPGILGIHAAAGAFVVLFMFLTAGTMKAPAWLSVMSMPMFGFIGGLVAVVMLFTFARQHGEFHPQQLILVGIALASGFGAVTLYVSLKMDAQNFEAATVWLAGSVYNANWRQVLSTLPWLVILTPVIWRRAAVLDLMQLHEVSVKGIGVAVGRERQILLLCCVGLVSACVSVSGSIGFVGLIAPHIARRLIGNTYRYIVPLCGVIGMLMVIIADFIGKTVFAPAELPVGIVVSIIGVPYFIFLLFKTRVR</sequence>
<dbReference type="Gene3D" id="1.10.3470.10">
    <property type="entry name" value="ABC transporter involved in vitamin B12 uptake, BtuC"/>
    <property type="match status" value="1"/>
</dbReference>
<keyword evidence="4" id="KW-1003">Cell membrane</keyword>
<keyword evidence="6 8" id="KW-1133">Transmembrane helix</keyword>
<dbReference type="Pfam" id="PF01032">
    <property type="entry name" value="FecCD"/>
    <property type="match status" value="1"/>
</dbReference>
<dbReference type="CDD" id="cd06550">
    <property type="entry name" value="TM_ABC_iron-siderophores_like"/>
    <property type="match status" value="1"/>
</dbReference>
<evidence type="ECO:0000256" key="2">
    <source>
        <dbReference type="ARBA" id="ARBA00007935"/>
    </source>
</evidence>
<reference evidence="9" key="1">
    <citation type="submission" date="2022-01" db="EMBL/GenBank/DDBJ databases">
        <authorList>
            <person name="Criscuolo A."/>
        </authorList>
    </citation>
    <scope>NUCLEOTIDE SEQUENCE</scope>
    <source>
        <strain evidence="9">CIP111892</strain>
    </source>
</reference>
<dbReference type="SUPFAM" id="SSF81345">
    <property type="entry name" value="ABC transporter involved in vitamin B12 uptake, BtuC"/>
    <property type="match status" value="1"/>
</dbReference>
<dbReference type="Proteomes" id="UP000838324">
    <property type="component" value="Unassembled WGS sequence"/>
</dbReference>
<feature type="transmembrane region" description="Helical" evidence="8">
    <location>
        <begin position="292"/>
        <end position="313"/>
    </location>
</feature>
<keyword evidence="10" id="KW-1185">Reference proteome</keyword>
<comment type="subcellular location">
    <subcellularLocation>
        <location evidence="1">Cell membrane</location>
        <topology evidence="1">Multi-pass membrane protein</topology>
    </subcellularLocation>
</comment>
<evidence type="ECO:0000256" key="6">
    <source>
        <dbReference type="ARBA" id="ARBA00022989"/>
    </source>
</evidence>
<organism evidence="9 10">
    <name type="scientific">Paenibacillus auburnensis</name>
    <dbReference type="NCBI Taxonomy" id="2905649"/>
    <lineage>
        <taxon>Bacteria</taxon>
        <taxon>Bacillati</taxon>
        <taxon>Bacillota</taxon>
        <taxon>Bacilli</taxon>
        <taxon>Bacillales</taxon>
        <taxon>Paenibacillaceae</taxon>
        <taxon>Paenibacillus</taxon>
    </lineage>
</organism>
<feature type="transmembrane region" description="Helical" evidence="8">
    <location>
        <begin position="68"/>
        <end position="88"/>
    </location>
</feature>
<name>A0ABN8GGY5_9BACL</name>